<dbReference type="OrthoDB" id="270177at2"/>
<dbReference type="SUPFAM" id="SSF46689">
    <property type="entry name" value="Homeodomain-like"/>
    <property type="match status" value="1"/>
</dbReference>
<proteinExistence type="predicted"/>
<organism evidence="6 7">
    <name type="scientific">Motilimonas pumila</name>
    <dbReference type="NCBI Taxonomy" id="2303987"/>
    <lineage>
        <taxon>Bacteria</taxon>
        <taxon>Pseudomonadati</taxon>
        <taxon>Pseudomonadota</taxon>
        <taxon>Gammaproteobacteria</taxon>
        <taxon>Alteromonadales</taxon>
        <taxon>Alteromonadales genera incertae sedis</taxon>
        <taxon>Motilimonas</taxon>
    </lineage>
</organism>
<name>A0A418Y939_9GAMM</name>
<keyword evidence="7" id="KW-1185">Reference proteome</keyword>
<dbReference type="InterPro" id="IPR036271">
    <property type="entry name" value="Tet_transcr_reg_TetR-rel_C_sf"/>
</dbReference>
<reference evidence="6 7" key="1">
    <citation type="submission" date="2018-09" db="EMBL/GenBank/DDBJ databases">
        <authorList>
            <person name="Wang F."/>
        </authorList>
    </citation>
    <scope>NUCLEOTIDE SEQUENCE [LARGE SCALE GENOMIC DNA]</scope>
    <source>
        <strain evidence="6 7">PLHSC7-2</strain>
    </source>
</reference>
<keyword evidence="3" id="KW-0804">Transcription</keyword>
<dbReference type="Pfam" id="PF00440">
    <property type="entry name" value="TetR_N"/>
    <property type="match status" value="1"/>
</dbReference>
<dbReference type="Pfam" id="PF16925">
    <property type="entry name" value="TetR_C_13"/>
    <property type="match status" value="1"/>
</dbReference>
<sequence length="199" mass="21777">MSGKKQFNEQQALDAAMRVFWEKGFAATSMAELEAATKLNKSSLYNTFGNKEALYGKSLEHFRTQYTERVFQQLAHPDLAQALNDVFSRLIAGFESPNCPSGCIATMAALEMNETSKDIAQLVAKGIDDTLQALTQRLSQGIADKQLPPETAPQELASMIVAVTRGVIVLNMGTGNSLAGHQAYRQLLRQLNIQALPKT</sequence>
<keyword evidence="2 4" id="KW-0238">DNA-binding</keyword>
<evidence type="ECO:0000313" key="6">
    <source>
        <dbReference type="EMBL" id="RJG36132.1"/>
    </source>
</evidence>
<dbReference type="InterPro" id="IPR009057">
    <property type="entry name" value="Homeodomain-like_sf"/>
</dbReference>
<feature type="domain" description="HTH tetR-type" evidence="5">
    <location>
        <begin position="6"/>
        <end position="66"/>
    </location>
</feature>
<comment type="caution">
    <text evidence="6">The sequence shown here is derived from an EMBL/GenBank/DDBJ whole genome shotgun (WGS) entry which is preliminary data.</text>
</comment>
<dbReference type="SUPFAM" id="SSF48498">
    <property type="entry name" value="Tetracyclin repressor-like, C-terminal domain"/>
    <property type="match status" value="1"/>
</dbReference>
<dbReference type="PRINTS" id="PR00455">
    <property type="entry name" value="HTHTETR"/>
</dbReference>
<dbReference type="Proteomes" id="UP000283255">
    <property type="component" value="Unassembled WGS sequence"/>
</dbReference>
<feature type="DNA-binding region" description="H-T-H motif" evidence="4">
    <location>
        <begin position="29"/>
        <end position="48"/>
    </location>
</feature>
<dbReference type="Gene3D" id="1.10.10.60">
    <property type="entry name" value="Homeodomain-like"/>
    <property type="match status" value="1"/>
</dbReference>
<evidence type="ECO:0000256" key="4">
    <source>
        <dbReference type="PROSITE-ProRule" id="PRU00335"/>
    </source>
</evidence>
<gene>
    <name evidence="6" type="ORF">D1Z90_20525</name>
</gene>
<evidence type="ECO:0000256" key="1">
    <source>
        <dbReference type="ARBA" id="ARBA00023015"/>
    </source>
</evidence>
<dbReference type="PROSITE" id="PS50977">
    <property type="entry name" value="HTH_TETR_2"/>
    <property type="match status" value="1"/>
</dbReference>
<dbReference type="RefSeq" id="WP_119912631.1">
    <property type="nucleotide sequence ID" value="NZ_QZCH01000088.1"/>
</dbReference>
<evidence type="ECO:0000256" key="2">
    <source>
        <dbReference type="ARBA" id="ARBA00023125"/>
    </source>
</evidence>
<dbReference type="PANTHER" id="PTHR47506">
    <property type="entry name" value="TRANSCRIPTIONAL REGULATORY PROTEIN"/>
    <property type="match status" value="1"/>
</dbReference>
<reference evidence="6 7" key="2">
    <citation type="submission" date="2019-01" db="EMBL/GenBank/DDBJ databases">
        <title>Motilimonas pumilus sp. nov., isolated from the gut of sea cucumber (Apostichopus japonicus).</title>
        <authorList>
            <person name="Wang F.-Q."/>
            <person name="Ren L.-H."/>
            <person name="Lin Y.-W."/>
            <person name="Sun G.-H."/>
            <person name="Du Z.-J."/>
            <person name="Zhao J.-X."/>
            <person name="Liu X.-J."/>
            <person name="Liu L.-J."/>
        </authorList>
    </citation>
    <scope>NUCLEOTIDE SEQUENCE [LARGE SCALE GENOMIC DNA]</scope>
    <source>
        <strain evidence="6 7">PLHSC7-2</strain>
    </source>
</reference>
<dbReference type="Gene3D" id="1.10.357.10">
    <property type="entry name" value="Tetracycline Repressor, domain 2"/>
    <property type="match status" value="1"/>
</dbReference>
<dbReference type="InterPro" id="IPR001647">
    <property type="entry name" value="HTH_TetR"/>
</dbReference>
<accession>A0A418Y939</accession>
<dbReference type="InterPro" id="IPR011075">
    <property type="entry name" value="TetR_C"/>
</dbReference>
<evidence type="ECO:0000313" key="7">
    <source>
        <dbReference type="Proteomes" id="UP000283255"/>
    </source>
</evidence>
<evidence type="ECO:0000256" key="3">
    <source>
        <dbReference type="ARBA" id="ARBA00023163"/>
    </source>
</evidence>
<keyword evidence="1" id="KW-0805">Transcription regulation</keyword>
<dbReference type="AlphaFoldDB" id="A0A418Y939"/>
<evidence type="ECO:0000259" key="5">
    <source>
        <dbReference type="PROSITE" id="PS50977"/>
    </source>
</evidence>
<protein>
    <submittedName>
        <fullName evidence="6">TetR/AcrR family transcriptional regulator</fullName>
    </submittedName>
</protein>
<dbReference type="EMBL" id="QZCH01000088">
    <property type="protein sequence ID" value="RJG36132.1"/>
    <property type="molecule type" value="Genomic_DNA"/>
</dbReference>
<dbReference type="GO" id="GO:0003677">
    <property type="term" value="F:DNA binding"/>
    <property type="evidence" value="ECO:0007669"/>
    <property type="project" value="UniProtKB-UniRule"/>
</dbReference>
<dbReference type="PANTHER" id="PTHR47506:SF1">
    <property type="entry name" value="HTH-TYPE TRANSCRIPTIONAL REGULATOR YJDC"/>
    <property type="match status" value="1"/>
</dbReference>